<keyword evidence="6 9" id="KW-0812">Transmembrane</keyword>
<dbReference type="GO" id="GO:0005886">
    <property type="term" value="C:plasma membrane"/>
    <property type="evidence" value="ECO:0007669"/>
    <property type="project" value="UniProtKB-SubCell"/>
</dbReference>
<dbReference type="PROSITE" id="PS50928">
    <property type="entry name" value="ABC_TM1"/>
    <property type="match status" value="1"/>
</dbReference>
<name>A0A6J7EZN8_9ZZZZ</name>
<comment type="similarity">
    <text evidence="2">Belongs to the binding-protein-dependent transport system permease family. CysTW subfamily.</text>
</comment>
<keyword evidence="7 9" id="KW-1133">Transmembrane helix</keyword>
<keyword evidence="8 9" id="KW-0472">Membrane</keyword>
<dbReference type="GO" id="GO:0035435">
    <property type="term" value="P:phosphate ion transmembrane transport"/>
    <property type="evidence" value="ECO:0007669"/>
    <property type="project" value="InterPro"/>
</dbReference>
<dbReference type="PANTHER" id="PTHR42922:SF1">
    <property type="entry name" value="PHOSPHATE TRANSPORT SYSTEM PERMEASE PROTEIN PSTA"/>
    <property type="match status" value="1"/>
</dbReference>
<feature type="transmembrane region" description="Helical" evidence="9">
    <location>
        <begin position="160"/>
        <end position="179"/>
    </location>
</feature>
<dbReference type="InterPro" id="IPR051408">
    <property type="entry name" value="Phosphate_transprt_permease"/>
</dbReference>
<evidence type="ECO:0000256" key="1">
    <source>
        <dbReference type="ARBA" id="ARBA00004651"/>
    </source>
</evidence>
<dbReference type="InterPro" id="IPR000515">
    <property type="entry name" value="MetI-like"/>
</dbReference>
<keyword evidence="4" id="KW-1003">Cell membrane</keyword>
<gene>
    <name evidence="11" type="ORF">UFOPK3376_02369</name>
</gene>
<dbReference type="PANTHER" id="PTHR42922">
    <property type="entry name" value="PHOSPHATE TRANSPORT SYSTEM PERMEASE PROTEIN PSTA"/>
    <property type="match status" value="1"/>
</dbReference>
<evidence type="ECO:0000256" key="5">
    <source>
        <dbReference type="ARBA" id="ARBA00022592"/>
    </source>
</evidence>
<dbReference type="CDD" id="cd06261">
    <property type="entry name" value="TM_PBP2"/>
    <property type="match status" value="1"/>
</dbReference>
<dbReference type="GO" id="GO:0005315">
    <property type="term" value="F:phosphate transmembrane transporter activity"/>
    <property type="evidence" value="ECO:0007669"/>
    <property type="project" value="InterPro"/>
</dbReference>
<accession>A0A6J7EZN8</accession>
<dbReference type="EMBL" id="CAFBLP010000073">
    <property type="protein sequence ID" value="CAB4886724.1"/>
    <property type="molecule type" value="Genomic_DNA"/>
</dbReference>
<feature type="transmembrane region" description="Helical" evidence="9">
    <location>
        <begin position="36"/>
        <end position="57"/>
    </location>
</feature>
<dbReference type="Pfam" id="PF00528">
    <property type="entry name" value="BPD_transp_1"/>
    <property type="match status" value="1"/>
</dbReference>
<sequence length="310" mass="32408">MSVVVNTSKPAPSAPLLADLSGVSARRRNKNAMMTALMGVSVAVIGILLALVLGTVVRKGWSIVAGEFPQWFTKDIQLSPRRPGPGMKAAIVGTIVATATATVIAVPLGIAGAIYLNEYGKRSLFARSLRFLTSVMAGVPSIVMGLFIYVFWVVPRGVDGLNGFSGALALACLMLPIVVRSTEEMLRLVPQNLRDASLALGATASRTTLTVVIPKAAPGIISGSLLAVARAAGETAPLIFTIGAAKHTNWNPFSGTNTSLSLQIYANAKESFPTAQERAWGAALTLIVLAFVFTFVARSLSARLSKGGES</sequence>
<feature type="transmembrane region" description="Helical" evidence="9">
    <location>
        <begin position="279"/>
        <end position="300"/>
    </location>
</feature>
<evidence type="ECO:0000313" key="11">
    <source>
        <dbReference type="EMBL" id="CAB4886724.1"/>
    </source>
</evidence>
<keyword evidence="3" id="KW-0813">Transport</keyword>
<evidence type="ECO:0000256" key="8">
    <source>
        <dbReference type="ARBA" id="ARBA00023136"/>
    </source>
</evidence>
<evidence type="ECO:0000256" key="3">
    <source>
        <dbReference type="ARBA" id="ARBA00022448"/>
    </source>
</evidence>
<dbReference type="Gene3D" id="1.10.3720.10">
    <property type="entry name" value="MetI-like"/>
    <property type="match status" value="1"/>
</dbReference>
<evidence type="ECO:0000256" key="9">
    <source>
        <dbReference type="SAM" id="Phobius"/>
    </source>
</evidence>
<organism evidence="11">
    <name type="scientific">freshwater metagenome</name>
    <dbReference type="NCBI Taxonomy" id="449393"/>
    <lineage>
        <taxon>unclassified sequences</taxon>
        <taxon>metagenomes</taxon>
        <taxon>ecological metagenomes</taxon>
    </lineage>
</organism>
<evidence type="ECO:0000256" key="7">
    <source>
        <dbReference type="ARBA" id="ARBA00022989"/>
    </source>
</evidence>
<protein>
    <submittedName>
        <fullName evidence="11">Unannotated protein</fullName>
    </submittedName>
</protein>
<dbReference type="AlphaFoldDB" id="A0A6J7EZN8"/>
<evidence type="ECO:0000256" key="6">
    <source>
        <dbReference type="ARBA" id="ARBA00022692"/>
    </source>
</evidence>
<feature type="transmembrane region" description="Helical" evidence="9">
    <location>
        <begin position="128"/>
        <end position="154"/>
    </location>
</feature>
<evidence type="ECO:0000256" key="2">
    <source>
        <dbReference type="ARBA" id="ARBA00007069"/>
    </source>
</evidence>
<comment type="subcellular location">
    <subcellularLocation>
        <location evidence="1">Cell membrane</location>
        <topology evidence="1">Multi-pass membrane protein</topology>
    </subcellularLocation>
</comment>
<feature type="domain" description="ABC transmembrane type-1" evidence="10">
    <location>
        <begin position="91"/>
        <end position="297"/>
    </location>
</feature>
<evidence type="ECO:0000259" key="10">
    <source>
        <dbReference type="PROSITE" id="PS50928"/>
    </source>
</evidence>
<dbReference type="InterPro" id="IPR035906">
    <property type="entry name" value="MetI-like_sf"/>
</dbReference>
<dbReference type="InterPro" id="IPR005672">
    <property type="entry name" value="Phosphate_PstA"/>
</dbReference>
<keyword evidence="5" id="KW-0592">Phosphate transport</keyword>
<dbReference type="NCBIfam" id="TIGR00974">
    <property type="entry name" value="3a0107s02c"/>
    <property type="match status" value="1"/>
</dbReference>
<proteinExistence type="inferred from homology"/>
<dbReference type="SUPFAM" id="SSF161098">
    <property type="entry name" value="MetI-like"/>
    <property type="match status" value="1"/>
</dbReference>
<reference evidence="11" key="1">
    <citation type="submission" date="2020-05" db="EMBL/GenBank/DDBJ databases">
        <authorList>
            <person name="Chiriac C."/>
            <person name="Salcher M."/>
            <person name="Ghai R."/>
            <person name="Kavagutti S V."/>
        </authorList>
    </citation>
    <scope>NUCLEOTIDE SEQUENCE</scope>
</reference>
<feature type="transmembrane region" description="Helical" evidence="9">
    <location>
        <begin position="89"/>
        <end position="116"/>
    </location>
</feature>
<evidence type="ECO:0000256" key="4">
    <source>
        <dbReference type="ARBA" id="ARBA00022475"/>
    </source>
</evidence>